<gene>
    <name evidence="2" type="ORF">NCTC12391_00149</name>
</gene>
<protein>
    <recommendedName>
        <fullName evidence="1">Helix-turn-helix domain-containing protein</fullName>
    </recommendedName>
</protein>
<evidence type="ECO:0000259" key="1">
    <source>
        <dbReference type="Pfam" id="PF12728"/>
    </source>
</evidence>
<dbReference type="Proteomes" id="UP000386281">
    <property type="component" value="Unassembled WGS sequence"/>
</dbReference>
<evidence type="ECO:0000313" key="3">
    <source>
        <dbReference type="Proteomes" id="UP000386281"/>
    </source>
</evidence>
<name>A0A449CYD1_9MICO</name>
<feature type="domain" description="Helix-turn-helix" evidence="1">
    <location>
        <begin position="98"/>
        <end position="144"/>
    </location>
</feature>
<dbReference type="EMBL" id="CAACXN010000005">
    <property type="protein sequence ID" value="VEW10355.1"/>
    <property type="molecule type" value="Genomic_DNA"/>
</dbReference>
<dbReference type="Pfam" id="PF12728">
    <property type="entry name" value="HTH_17"/>
    <property type="match status" value="1"/>
</dbReference>
<dbReference type="InterPro" id="IPR041657">
    <property type="entry name" value="HTH_17"/>
</dbReference>
<proteinExistence type="predicted"/>
<sequence>MNYRPPRKSELVAPVSQRVAVVLAAWLPDDLVFRRTATMPEDLRLEVLTAVDTIKAAALAHKQAFAEVGNRATAITPMPEESDVKGTPPDPDPAGAVLLRSDQAGALIGITPRRVRQLCNSGDLAGEKVGSEWIITRGAVDQYISLRHLRSKAA</sequence>
<dbReference type="RefSeq" id="WP_190246456.1">
    <property type="nucleotide sequence ID" value="NZ_CAACXN010000005.1"/>
</dbReference>
<reference evidence="2 3" key="1">
    <citation type="submission" date="2019-02" db="EMBL/GenBank/DDBJ databases">
        <authorList>
            <consortium name="Pathogen Informatics"/>
        </authorList>
    </citation>
    <scope>NUCLEOTIDE SEQUENCE [LARGE SCALE GENOMIC DNA]</scope>
    <source>
        <strain evidence="2 3">3012STDY7078520</strain>
    </source>
</reference>
<dbReference type="AlphaFoldDB" id="A0A449CYD1"/>
<organism evidence="2 3">
    <name type="scientific">Brevibacterium casei</name>
    <dbReference type="NCBI Taxonomy" id="33889"/>
    <lineage>
        <taxon>Bacteria</taxon>
        <taxon>Bacillati</taxon>
        <taxon>Actinomycetota</taxon>
        <taxon>Actinomycetes</taxon>
        <taxon>Micrococcales</taxon>
        <taxon>Brevibacteriaceae</taxon>
        <taxon>Brevibacterium</taxon>
    </lineage>
</organism>
<accession>A0A449CYD1</accession>
<evidence type="ECO:0000313" key="2">
    <source>
        <dbReference type="EMBL" id="VEW10355.1"/>
    </source>
</evidence>